<name>A0A7T0KPP6_9CORY</name>
<feature type="transmembrane region" description="Helical" evidence="1">
    <location>
        <begin position="42"/>
        <end position="60"/>
    </location>
</feature>
<accession>A0A7T0KPP6</accession>
<evidence type="ECO:0000313" key="3">
    <source>
        <dbReference type="Proteomes" id="UP000594586"/>
    </source>
</evidence>
<keyword evidence="1" id="KW-1133">Transmembrane helix</keyword>
<keyword evidence="1" id="KW-0472">Membrane</keyword>
<proteinExistence type="predicted"/>
<dbReference type="RefSeq" id="WP_165002091.1">
    <property type="nucleotide sequence ID" value="NZ_CP064955.1"/>
</dbReference>
<dbReference type="Proteomes" id="UP000594586">
    <property type="component" value="Chromosome"/>
</dbReference>
<sequence>MSEPVVRDDFSRGEAVGGIVWLSVGAAVSALMEVVYLGATVFGVPMPASILVALLFNAVLTRTALLWTSIRAIALIPLAVWLGIFMVLLAALPATGSMVVPNNILTVFLMFAGLAGGVWPVLRSE</sequence>
<protein>
    <submittedName>
        <fullName evidence="2">Uncharacterized protein</fullName>
    </submittedName>
</protein>
<dbReference type="EMBL" id="CP064955">
    <property type="protein sequence ID" value="QPK83959.1"/>
    <property type="molecule type" value="Genomic_DNA"/>
</dbReference>
<reference evidence="2 3" key="1">
    <citation type="submission" date="2020-11" db="EMBL/GenBank/DDBJ databases">
        <title>Corynebacterium sp. MC1420.</title>
        <authorList>
            <person name="Zhou J."/>
        </authorList>
    </citation>
    <scope>NUCLEOTIDE SEQUENCE [LARGE SCALE GENOMIC DNA]</scope>
    <source>
        <strain evidence="2 3">MC1420</strain>
    </source>
</reference>
<keyword evidence="3" id="KW-1185">Reference proteome</keyword>
<dbReference type="KEGG" id="cqn:G7Y29_04000"/>
<keyword evidence="1" id="KW-0812">Transmembrane</keyword>
<feature type="transmembrane region" description="Helical" evidence="1">
    <location>
        <begin position="72"/>
        <end position="92"/>
    </location>
</feature>
<feature type="transmembrane region" description="Helical" evidence="1">
    <location>
        <begin position="15"/>
        <end position="36"/>
    </location>
</feature>
<evidence type="ECO:0000256" key="1">
    <source>
        <dbReference type="SAM" id="Phobius"/>
    </source>
</evidence>
<gene>
    <name evidence="2" type="ORF">G7Y29_04000</name>
</gene>
<evidence type="ECO:0000313" key="2">
    <source>
        <dbReference type="EMBL" id="QPK83959.1"/>
    </source>
</evidence>
<organism evidence="2 3">
    <name type="scientific">Corynebacterium qintianiae</name>
    <dbReference type="NCBI Taxonomy" id="2709392"/>
    <lineage>
        <taxon>Bacteria</taxon>
        <taxon>Bacillati</taxon>
        <taxon>Actinomycetota</taxon>
        <taxon>Actinomycetes</taxon>
        <taxon>Mycobacteriales</taxon>
        <taxon>Corynebacteriaceae</taxon>
        <taxon>Corynebacterium</taxon>
    </lineage>
</organism>
<feature type="transmembrane region" description="Helical" evidence="1">
    <location>
        <begin position="104"/>
        <end position="122"/>
    </location>
</feature>
<dbReference type="AlphaFoldDB" id="A0A7T0KPP6"/>